<dbReference type="GO" id="GO:0005737">
    <property type="term" value="C:cytoplasm"/>
    <property type="evidence" value="ECO:0007669"/>
    <property type="project" value="UniProtKB-SubCell"/>
</dbReference>
<evidence type="ECO:0000256" key="7">
    <source>
        <dbReference type="HAMAP-Rule" id="MF_00379"/>
    </source>
</evidence>
<dbReference type="InterPro" id="IPR025867">
    <property type="entry name" value="MnmE_helical"/>
</dbReference>
<feature type="binding site" evidence="7">
    <location>
        <position position="20"/>
    </location>
    <ligand>
        <name>(6S)-5-formyl-5,6,7,8-tetrahydrofolate</name>
        <dbReference type="ChEBI" id="CHEBI:57457"/>
    </ligand>
</feature>
<keyword evidence="2 7" id="KW-0819">tRNA processing</keyword>
<comment type="subunit">
    <text evidence="7">Homodimer. Heterotetramer of two MnmE and two MnmG subunits.</text>
</comment>
<dbReference type="PANTHER" id="PTHR42714">
    <property type="entry name" value="TRNA MODIFICATION GTPASE GTPBP3"/>
    <property type="match status" value="1"/>
</dbReference>
<evidence type="ECO:0000256" key="3">
    <source>
        <dbReference type="ARBA" id="ARBA00022741"/>
    </source>
</evidence>
<feature type="binding site" evidence="7">
    <location>
        <position position="242"/>
    </location>
    <ligand>
        <name>K(+)</name>
        <dbReference type="ChEBI" id="CHEBI:29103"/>
    </ligand>
</feature>
<dbReference type="Gene3D" id="3.40.50.300">
    <property type="entry name" value="P-loop containing nucleotide triphosphate hydrolases"/>
    <property type="match status" value="1"/>
</dbReference>
<dbReference type="InterPro" id="IPR027368">
    <property type="entry name" value="MnmE_dom2"/>
</dbReference>
<evidence type="ECO:0000259" key="8">
    <source>
        <dbReference type="PROSITE" id="PS51709"/>
    </source>
</evidence>
<dbReference type="AlphaFoldDB" id="A0A1X6ZMY2"/>
<dbReference type="FunFam" id="3.30.1360.120:FF:000007">
    <property type="entry name" value="tRNA modification GTPase GTPBP3, mitochondrial"/>
    <property type="match status" value="1"/>
</dbReference>
<feature type="binding site" evidence="7">
    <location>
        <begin position="242"/>
        <end position="248"/>
    </location>
    <ligand>
        <name>GTP</name>
        <dbReference type="ChEBI" id="CHEBI:37565"/>
    </ligand>
</feature>
<protein>
    <recommendedName>
        <fullName evidence="7">tRNA modification GTPase MnmE</fullName>
        <ecNumber evidence="7">3.6.-.-</ecNumber>
    </recommendedName>
</protein>
<dbReference type="RefSeq" id="WP_085792504.1">
    <property type="nucleotide sequence ID" value="NZ_FWFK01000005.1"/>
</dbReference>
<dbReference type="SUPFAM" id="SSF103025">
    <property type="entry name" value="Folate-binding domain"/>
    <property type="match status" value="1"/>
</dbReference>
<feature type="binding site" evidence="7">
    <location>
        <position position="244"/>
    </location>
    <ligand>
        <name>K(+)</name>
        <dbReference type="ChEBI" id="CHEBI:29103"/>
    </ligand>
</feature>
<evidence type="ECO:0000256" key="1">
    <source>
        <dbReference type="ARBA" id="ARBA00011043"/>
    </source>
</evidence>
<sequence length="430" mass="45128">MDTIFALATAPGKAGVAVVRVSGPKAGAAGIRLAGTLPEPRRASIRRLTDAAGAFLDEALVLVFEPGRSFTGEAVVEFHLHGSMAIIQAVLAALSGLPGLRPAEPGEFTRRAMDNGRLDLSQVEALADLIDAETEAQRQQALRIFAGALGERVAIWRVKLVRAASLLEAVIDFADEDIPTDVSGEVMDLLEDVRHSVRTELAGFDGAERVRTGFEVAIVGAPNVGKSTLLNALAGRDAAITSDIAGTTRDVIEVRMDLGGLAVTLLDTAGLRETGDAVEAIGVARAKERAEAADLRIFLSEATDDPSSFGGVRAQAGDLSYRTKSDLGSGEGISALTGAGLDRVIDDVRRALEGRAASAGLVTRERHRLAMTAGADRLEAAVDVVAQGPEMYDIAAEEVRTAIRRLDALVGKVDVETVLDEIFASFCLGK</sequence>
<dbReference type="GO" id="GO:0002098">
    <property type="term" value="P:tRNA wobble uridine modification"/>
    <property type="evidence" value="ECO:0007669"/>
    <property type="project" value="TreeGrafter"/>
</dbReference>
<dbReference type="InterPro" id="IPR027417">
    <property type="entry name" value="P-loop_NTPase"/>
</dbReference>
<dbReference type="Pfam" id="PF12631">
    <property type="entry name" value="MnmE_helical"/>
    <property type="match status" value="1"/>
</dbReference>
<feature type="binding site" evidence="7">
    <location>
        <position position="227"/>
    </location>
    <ligand>
        <name>Mg(2+)</name>
        <dbReference type="ChEBI" id="CHEBI:18420"/>
    </ligand>
</feature>
<dbReference type="InterPro" id="IPR018948">
    <property type="entry name" value="GTP-bd_TrmE_N"/>
</dbReference>
<keyword evidence="6 7" id="KW-0342">GTP-binding</keyword>
<feature type="binding site" evidence="7">
    <location>
        <position position="248"/>
    </location>
    <ligand>
        <name>Mg(2+)</name>
        <dbReference type="ChEBI" id="CHEBI:18420"/>
    </ligand>
</feature>
<keyword evidence="7" id="KW-0479">Metal-binding</keyword>
<comment type="cofactor">
    <cofactor evidence="7">
        <name>K(+)</name>
        <dbReference type="ChEBI" id="CHEBI:29103"/>
    </cofactor>
    <text evidence="7">Binds 1 potassium ion per subunit.</text>
</comment>
<name>A0A1X6ZMY2_9RHOB</name>
<dbReference type="HAMAP" id="MF_00379">
    <property type="entry name" value="GTPase_MnmE"/>
    <property type="match status" value="1"/>
</dbReference>
<comment type="similarity">
    <text evidence="1 7">Belongs to the TRAFAC class TrmE-Era-EngA-EngB-Septin-like GTPase superfamily. TrmE GTPase family.</text>
</comment>
<comment type="caution">
    <text evidence="7">Lacks conserved residue(s) required for the propagation of feature annotation.</text>
</comment>
<keyword evidence="7" id="KW-0460">Magnesium</keyword>
<dbReference type="OrthoDB" id="9805918at2"/>
<dbReference type="Pfam" id="PF01926">
    <property type="entry name" value="MMR_HSR1"/>
    <property type="match status" value="1"/>
</dbReference>
<feature type="binding site" evidence="7">
    <location>
        <begin position="267"/>
        <end position="270"/>
    </location>
    <ligand>
        <name>GTP</name>
        <dbReference type="ChEBI" id="CHEBI:37565"/>
    </ligand>
</feature>
<dbReference type="SUPFAM" id="SSF116878">
    <property type="entry name" value="TrmE connector domain"/>
    <property type="match status" value="1"/>
</dbReference>
<reference evidence="9 10" key="1">
    <citation type="submission" date="2017-03" db="EMBL/GenBank/DDBJ databases">
        <authorList>
            <person name="Afonso C.L."/>
            <person name="Miller P.J."/>
            <person name="Scott M.A."/>
            <person name="Spackman E."/>
            <person name="Goraichik I."/>
            <person name="Dimitrov K.M."/>
            <person name="Suarez D.L."/>
            <person name="Swayne D.E."/>
        </authorList>
    </citation>
    <scope>NUCLEOTIDE SEQUENCE [LARGE SCALE GENOMIC DNA]</scope>
    <source>
        <strain evidence="9 10">CECT 8625</strain>
    </source>
</reference>
<keyword evidence="7" id="KW-0963">Cytoplasm</keyword>
<evidence type="ECO:0000256" key="2">
    <source>
        <dbReference type="ARBA" id="ARBA00022694"/>
    </source>
</evidence>
<feature type="binding site" evidence="7">
    <location>
        <position position="77"/>
    </location>
    <ligand>
        <name>(6S)-5-formyl-5,6,7,8-tetrahydrofolate</name>
        <dbReference type="ChEBI" id="CHEBI:57457"/>
    </ligand>
</feature>
<feature type="binding site" evidence="7">
    <location>
        <position position="247"/>
    </location>
    <ligand>
        <name>K(+)</name>
        <dbReference type="ChEBI" id="CHEBI:29103"/>
    </ligand>
</feature>
<dbReference type="CDD" id="cd14858">
    <property type="entry name" value="TrmE_N"/>
    <property type="match status" value="1"/>
</dbReference>
<keyword evidence="10" id="KW-1185">Reference proteome</keyword>
<dbReference type="EC" id="3.6.-.-" evidence="7"/>
<dbReference type="Gene3D" id="1.20.120.430">
    <property type="entry name" value="tRNA modification GTPase MnmE domain 2"/>
    <property type="match status" value="1"/>
</dbReference>
<evidence type="ECO:0000313" key="9">
    <source>
        <dbReference type="EMBL" id="SLN56287.1"/>
    </source>
</evidence>
<dbReference type="Proteomes" id="UP000193570">
    <property type="component" value="Unassembled WGS sequence"/>
</dbReference>
<evidence type="ECO:0000313" key="10">
    <source>
        <dbReference type="Proteomes" id="UP000193570"/>
    </source>
</evidence>
<dbReference type="CDD" id="cd04164">
    <property type="entry name" value="trmE"/>
    <property type="match status" value="1"/>
</dbReference>
<dbReference type="EMBL" id="FWFK01000005">
    <property type="protein sequence ID" value="SLN56287.1"/>
    <property type="molecule type" value="Genomic_DNA"/>
</dbReference>
<proteinExistence type="inferred from homology"/>
<dbReference type="PANTHER" id="PTHR42714:SF2">
    <property type="entry name" value="TRNA MODIFICATION GTPASE GTPBP3, MITOCHONDRIAL"/>
    <property type="match status" value="1"/>
</dbReference>
<dbReference type="GO" id="GO:0005525">
    <property type="term" value="F:GTP binding"/>
    <property type="evidence" value="ECO:0007669"/>
    <property type="project" value="UniProtKB-UniRule"/>
</dbReference>
<comment type="function">
    <text evidence="7">Exhibits a very high intrinsic GTPase hydrolysis rate. Involved in the addition of a carboxymethylaminomethyl (cmnm) group at the wobble position (U34) of certain tRNAs, forming tRNA-cmnm(5)s(2)U34.</text>
</comment>
<dbReference type="SUPFAM" id="SSF52540">
    <property type="entry name" value="P-loop containing nucleoside triphosphate hydrolases"/>
    <property type="match status" value="1"/>
</dbReference>
<accession>A0A1X6ZMY2</accession>
<keyword evidence="5 7" id="KW-0630">Potassium</keyword>
<feature type="binding site" evidence="7">
    <location>
        <position position="430"/>
    </location>
    <ligand>
        <name>(6S)-5-formyl-5,6,7,8-tetrahydrofolate</name>
        <dbReference type="ChEBI" id="CHEBI:57457"/>
    </ligand>
</feature>
<feature type="binding site" evidence="7">
    <location>
        <position position="223"/>
    </location>
    <ligand>
        <name>K(+)</name>
        <dbReference type="ChEBI" id="CHEBI:29103"/>
    </ligand>
</feature>
<feature type="domain" description="TrmE-type G" evidence="8">
    <location>
        <begin position="213"/>
        <end position="353"/>
    </location>
</feature>
<dbReference type="NCBIfam" id="TIGR00231">
    <property type="entry name" value="small_GTP"/>
    <property type="match status" value="1"/>
</dbReference>
<dbReference type="InterPro" id="IPR027266">
    <property type="entry name" value="TrmE/GcvT-like"/>
</dbReference>
<dbReference type="PROSITE" id="PS51709">
    <property type="entry name" value="G_TRME"/>
    <property type="match status" value="1"/>
</dbReference>
<gene>
    <name evidence="7 9" type="primary">mnmE</name>
    <name evidence="7" type="synonym">trmE</name>
    <name evidence="9" type="ORF">ROJ8625_02810</name>
</gene>
<dbReference type="InterPro" id="IPR004520">
    <property type="entry name" value="GTPase_MnmE"/>
</dbReference>
<dbReference type="GO" id="GO:0030488">
    <property type="term" value="P:tRNA methylation"/>
    <property type="evidence" value="ECO:0007669"/>
    <property type="project" value="TreeGrafter"/>
</dbReference>
<dbReference type="GO" id="GO:0003924">
    <property type="term" value="F:GTPase activity"/>
    <property type="evidence" value="ECO:0007669"/>
    <property type="project" value="UniProtKB-UniRule"/>
</dbReference>
<keyword evidence="4 7" id="KW-0378">Hydrolase</keyword>
<dbReference type="InterPro" id="IPR031168">
    <property type="entry name" value="G_TrmE"/>
</dbReference>
<dbReference type="InterPro" id="IPR005225">
    <property type="entry name" value="Small_GTP-bd"/>
</dbReference>
<keyword evidence="3 7" id="KW-0547">Nucleotide-binding</keyword>
<evidence type="ECO:0000256" key="5">
    <source>
        <dbReference type="ARBA" id="ARBA00022958"/>
    </source>
</evidence>
<dbReference type="NCBIfam" id="NF003661">
    <property type="entry name" value="PRK05291.1-3"/>
    <property type="match status" value="1"/>
</dbReference>
<dbReference type="GO" id="GO:0046872">
    <property type="term" value="F:metal ion binding"/>
    <property type="evidence" value="ECO:0007669"/>
    <property type="project" value="UniProtKB-KW"/>
</dbReference>
<dbReference type="Pfam" id="PF10396">
    <property type="entry name" value="TrmE_N"/>
    <property type="match status" value="1"/>
</dbReference>
<comment type="subcellular location">
    <subcellularLocation>
        <location evidence="7">Cytoplasm</location>
    </subcellularLocation>
</comment>
<evidence type="ECO:0000256" key="4">
    <source>
        <dbReference type="ARBA" id="ARBA00022801"/>
    </source>
</evidence>
<feature type="binding site" evidence="7">
    <location>
        <begin position="223"/>
        <end position="228"/>
    </location>
    <ligand>
        <name>GTP</name>
        <dbReference type="ChEBI" id="CHEBI:37565"/>
    </ligand>
</feature>
<evidence type="ECO:0000256" key="6">
    <source>
        <dbReference type="ARBA" id="ARBA00023134"/>
    </source>
</evidence>
<organism evidence="9 10">
    <name type="scientific">Roseivivax jejudonensis</name>
    <dbReference type="NCBI Taxonomy" id="1529041"/>
    <lineage>
        <taxon>Bacteria</taxon>
        <taxon>Pseudomonadati</taxon>
        <taxon>Pseudomonadota</taxon>
        <taxon>Alphaproteobacteria</taxon>
        <taxon>Rhodobacterales</taxon>
        <taxon>Roseobacteraceae</taxon>
        <taxon>Roseivivax</taxon>
    </lineage>
</organism>
<dbReference type="Gene3D" id="3.30.1360.120">
    <property type="entry name" value="Probable tRNA modification gtpase trme, domain 1"/>
    <property type="match status" value="1"/>
</dbReference>
<feature type="binding site" evidence="7">
    <location>
        <position position="117"/>
    </location>
    <ligand>
        <name>(6S)-5-formyl-5,6,7,8-tetrahydrofolate</name>
        <dbReference type="ChEBI" id="CHEBI:57457"/>
    </ligand>
</feature>
<dbReference type="InterPro" id="IPR006073">
    <property type="entry name" value="GTP-bd"/>
</dbReference>